<evidence type="ECO:0000256" key="1">
    <source>
        <dbReference type="ARBA" id="ARBA00004123"/>
    </source>
</evidence>
<evidence type="ECO:0000259" key="6">
    <source>
        <dbReference type="PROSITE" id="PS51017"/>
    </source>
</evidence>
<evidence type="ECO:0000256" key="3">
    <source>
        <dbReference type="ARBA" id="ARBA00023242"/>
    </source>
</evidence>
<dbReference type="PANTHER" id="PTHR31717:SF45">
    <property type="entry name" value="ZINC FINGER PROTEIN CONSTANS-LIKE 14-RELATED"/>
    <property type="match status" value="1"/>
</dbReference>
<feature type="compositionally biased region" description="Basic and acidic residues" evidence="5">
    <location>
        <begin position="159"/>
        <end position="168"/>
    </location>
</feature>
<name>A0AAX4P223_9CHLO</name>
<dbReference type="EMBL" id="CP151502">
    <property type="protein sequence ID" value="WZN59794.1"/>
    <property type="molecule type" value="Genomic_DNA"/>
</dbReference>
<dbReference type="InterPro" id="IPR010402">
    <property type="entry name" value="CCT_domain"/>
</dbReference>
<evidence type="ECO:0000313" key="8">
    <source>
        <dbReference type="Proteomes" id="UP001472866"/>
    </source>
</evidence>
<evidence type="ECO:0000256" key="4">
    <source>
        <dbReference type="PROSITE-ProRule" id="PRU00357"/>
    </source>
</evidence>
<proteinExistence type="predicted"/>
<dbReference type="Proteomes" id="UP001472866">
    <property type="component" value="Chromosome 02"/>
</dbReference>
<protein>
    <submittedName>
        <fullName evidence="7">CCT domain-containing protein</fullName>
    </submittedName>
</protein>
<accession>A0AAX4P223</accession>
<dbReference type="AlphaFoldDB" id="A0AAX4P223"/>
<reference evidence="7 8" key="1">
    <citation type="submission" date="2024-03" db="EMBL/GenBank/DDBJ databases">
        <title>Complete genome sequence of the green alga Chloropicon roscoffensis RCC1871.</title>
        <authorList>
            <person name="Lemieux C."/>
            <person name="Pombert J.-F."/>
            <person name="Otis C."/>
            <person name="Turmel M."/>
        </authorList>
    </citation>
    <scope>NUCLEOTIDE SEQUENCE [LARGE SCALE GENOMIC DNA]</scope>
    <source>
        <strain evidence="7 8">RCC1871</strain>
    </source>
</reference>
<sequence length="292" mass="32363">MPRVGNSVLRHMVCDACKKLDASVMELQTNQVYCTACHKRYTQEKKKKLVKTERAASDNTANNNQSSGGSDEDRLLGFGLGGSYSSYCNNAFNPAGLPREGSPRANSSKNSSSSNSAQNSFDQHLQNVLSSMGYEASAPLPAARLNAPEGKGSSYSDPVGDRRRDSKQVRSGPPYAPRGASSLGSLLPPICEYSQTATAVRHQDGTYEWMNPKGWPRGDGGMSSEESLASDSSRKVQARRRKEARLRRKGAIARYKKKKQTRKFTKMIRYESRKERADKRVRIRGRFAKVQK</sequence>
<gene>
    <name evidence="7" type="ORF">HKI87_02g13210</name>
</gene>
<organism evidence="7 8">
    <name type="scientific">Chloropicon roscoffensis</name>
    <dbReference type="NCBI Taxonomy" id="1461544"/>
    <lineage>
        <taxon>Eukaryota</taxon>
        <taxon>Viridiplantae</taxon>
        <taxon>Chlorophyta</taxon>
        <taxon>Chloropicophyceae</taxon>
        <taxon>Chloropicales</taxon>
        <taxon>Chloropicaceae</taxon>
        <taxon>Chloropicon</taxon>
    </lineage>
</organism>
<feature type="region of interest" description="Disordered" evidence="5">
    <location>
        <begin position="53"/>
        <end position="74"/>
    </location>
</feature>
<dbReference type="Pfam" id="PF06203">
    <property type="entry name" value="CCT"/>
    <property type="match status" value="1"/>
</dbReference>
<keyword evidence="3 4" id="KW-0539">Nucleus</keyword>
<feature type="region of interest" description="Disordered" evidence="5">
    <location>
        <begin position="212"/>
        <end position="248"/>
    </location>
</feature>
<dbReference type="PROSITE" id="PS51017">
    <property type="entry name" value="CCT"/>
    <property type="match status" value="1"/>
</dbReference>
<evidence type="ECO:0000313" key="7">
    <source>
        <dbReference type="EMBL" id="WZN59794.1"/>
    </source>
</evidence>
<keyword evidence="2" id="KW-0677">Repeat</keyword>
<evidence type="ECO:0000256" key="5">
    <source>
        <dbReference type="SAM" id="MobiDB-lite"/>
    </source>
</evidence>
<dbReference type="GO" id="GO:0005634">
    <property type="term" value="C:nucleus"/>
    <property type="evidence" value="ECO:0007669"/>
    <property type="project" value="UniProtKB-SubCell"/>
</dbReference>
<feature type="domain" description="CCT" evidence="6">
    <location>
        <begin position="248"/>
        <end position="290"/>
    </location>
</feature>
<feature type="compositionally biased region" description="Low complexity" evidence="5">
    <location>
        <begin position="106"/>
        <end position="120"/>
    </location>
</feature>
<feature type="compositionally biased region" description="Basic residues" evidence="5">
    <location>
        <begin position="236"/>
        <end position="248"/>
    </location>
</feature>
<feature type="region of interest" description="Disordered" evidence="5">
    <location>
        <begin position="95"/>
        <end position="120"/>
    </location>
</feature>
<comment type="subcellular location">
    <subcellularLocation>
        <location evidence="1 4">Nucleus</location>
    </subcellularLocation>
</comment>
<evidence type="ECO:0000256" key="2">
    <source>
        <dbReference type="ARBA" id="ARBA00022737"/>
    </source>
</evidence>
<dbReference type="PANTHER" id="PTHR31717">
    <property type="entry name" value="ZINC FINGER PROTEIN CONSTANS-LIKE 10"/>
    <property type="match status" value="1"/>
</dbReference>
<keyword evidence="8" id="KW-1185">Reference proteome</keyword>
<feature type="region of interest" description="Disordered" evidence="5">
    <location>
        <begin position="141"/>
        <end position="186"/>
    </location>
</feature>
<feature type="compositionally biased region" description="Polar residues" evidence="5">
    <location>
        <begin position="57"/>
        <end position="69"/>
    </location>
</feature>